<keyword evidence="1 2" id="KW-0732">Signal</keyword>
<dbReference type="Gene3D" id="3.40.190.10">
    <property type="entry name" value="Periplasmic binding protein-like II"/>
    <property type="match status" value="2"/>
</dbReference>
<evidence type="ECO:0000256" key="2">
    <source>
        <dbReference type="SAM" id="SignalP"/>
    </source>
</evidence>
<dbReference type="EMBL" id="BMXG01000016">
    <property type="protein sequence ID" value="GHC06946.1"/>
    <property type="molecule type" value="Genomic_DNA"/>
</dbReference>
<evidence type="ECO:0000313" key="4">
    <source>
        <dbReference type="EMBL" id="GHC06946.1"/>
    </source>
</evidence>
<dbReference type="SMART" id="SM00062">
    <property type="entry name" value="PBPb"/>
    <property type="match status" value="1"/>
</dbReference>
<proteinExistence type="predicted"/>
<dbReference type="Proteomes" id="UP000642829">
    <property type="component" value="Unassembled WGS sequence"/>
</dbReference>
<evidence type="ECO:0000259" key="3">
    <source>
        <dbReference type="SMART" id="SM00062"/>
    </source>
</evidence>
<sequence>MADRIFRILLAALWLCLTPLWADETTPAKPAPKFLPTGELRVGINPEQPPLIFIDNERISGLEADLARAFALDLDVPLNFIVMEWDELLPALNDGKIDIIMSGMSATEIRAVRINFSKPYLVTGQMPLVRAADISKYPTTLALKNTQGRVGVEPGTTGDFLVRETFIYAERVPFSDIQSAAKSLAAGRVDMVIADAPTIWWLAAEDENAGLSPIAAVLTQERIAWGVSKSNPELLAAANGFLVKLQGAGMLDRFIAHWLPFTAKK</sequence>
<protein>
    <recommendedName>
        <fullName evidence="3">Solute-binding protein family 3/N-terminal domain-containing protein</fullName>
    </recommendedName>
</protein>
<dbReference type="PANTHER" id="PTHR35936:SF17">
    <property type="entry name" value="ARGININE-BINDING EXTRACELLULAR PROTEIN ARTP"/>
    <property type="match status" value="1"/>
</dbReference>
<dbReference type="AlphaFoldDB" id="A0A8J3GFL1"/>
<gene>
    <name evidence="4" type="ORF">GCM10007047_25010</name>
</gene>
<dbReference type="RefSeq" id="WP_189515693.1">
    <property type="nucleotide sequence ID" value="NZ_BMXG01000016.1"/>
</dbReference>
<feature type="signal peptide" evidence="2">
    <location>
        <begin position="1"/>
        <end position="22"/>
    </location>
</feature>
<reference evidence="4" key="1">
    <citation type="journal article" date="2014" name="Int. J. Syst. Evol. Microbiol.">
        <title>Complete genome sequence of Corynebacterium casei LMG S-19264T (=DSM 44701T), isolated from a smear-ripened cheese.</title>
        <authorList>
            <consortium name="US DOE Joint Genome Institute (JGI-PGF)"/>
            <person name="Walter F."/>
            <person name="Albersmeier A."/>
            <person name="Kalinowski J."/>
            <person name="Ruckert C."/>
        </authorList>
    </citation>
    <scope>NUCLEOTIDE SEQUENCE</scope>
    <source>
        <strain evidence="4">KCTC 12870</strain>
    </source>
</reference>
<feature type="chain" id="PRO_5035249137" description="Solute-binding protein family 3/N-terminal domain-containing protein" evidence="2">
    <location>
        <begin position="23"/>
        <end position="265"/>
    </location>
</feature>
<comment type="caution">
    <text evidence="4">The sequence shown here is derived from an EMBL/GenBank/DDBJ whole genome shotgun (WGS) entry which is preliminary data.</text>
</comment>
<evidence type="ECO:0000313" key="5">
    <source>
        <dbReference type="Proteomes" id="UP000642829"/>
    </source>
</evidence>
<dbReference type="PANTHER" id="PTHR35936">
    <property type="entry name" value="MEMBRANE-BOUND LYTIC MUREIN TRANSGLYCOSYLASE F"/>
    <property type="match status" value="1"/>
</dbReference>
<reference evidence="4" key="2">
    <citation type="submission" date="2020-09" db="EMBL/GenBank/DDBJ databases">
        <authorList>
            <person name="Sun Q."/>
            <person name="Kim S."/>
        </authorList>
    </citation>
    <scope>NUCLEOTIDE SEQUENCE</scope>
    <source>
        <strain evidence="4">KCTC 12870</strain>
    </source>
</reference>
<organism evidence="4 5">
    <name type="scientific">Cerasicoccus arenae</name>
    <dbReference type="NCBI Taxonomy" id="424488"/>
    <lineage>
        <taxon>Bacteria</taxon>
        <taxon>Pseudomonadati</taxon>
        <taxon>Verrucomicrobiota</taxon>
        <taxon>Opitutia</taxon>
        <taxon>Puniceicoccales</taxon>
        <taxon>Cerasicoccaceae</taxon>
        <taxon>Cerasicoccus</taxon>
    </lineage>
</organism>
<evidence type="ECO:0000256" key="1">
    <source>
        <dbReference type="ARBA" id="ARBA00022729"/>
    </source>
</evidence>
<name>A0A8J3GFL1_9BACT</name>
<keyword evidence="5" id="KW-1185">Reference proteome</keyword>
<feature type="domain" description="Solute-binding protein family 3/N-terminal" evidence="3">
    <location>
        <begin position="39"/>
        <end position="262"/>
    </location>
</feature>
<accession>A0A8J3GFL1</accession>
<dbReference type="InterPro" id="IPR001638">
    <property type="entry name" value="Solute-binding_3/MltF_N"/>
</dbReference>
<dbReference type="Pfam" id="PF00497">
    <property type="entry name" value="SBP_bac_3"/>
    <property type="match status" value="1"/>
</dbReference>
<dbReference type="SUPFAM" id="SSF53850">
    <property type="entry name" value="Periplasmic binding protein-like II"/>
    <property type="match status" value="1"/>
</dbReference>